<name>A0A1Y2IEA3_TRAC3</name>
<keyword evidence="2" id="KW-1185">Reference proteome</keyword>
<dbReference type="AlphaFoldDB" id="A0A1Y2IEA3"/>
<reference evidence="1 2" key="1">
    <citation type="journal article" date="2015" name="Biotechnol. Biofuels">
        <title>Enhanced degradation of softwood versus hardwood by the white-rot fungus Pycnoporus coccineus.</title>
        <authorList>
            <person name="Couturier M."/>
            <person name="Navarro D."/>
            <person name="Chevret D."/>
            <person name="Henrissat B."/>
            <person name="Piumi F."/>
            <person name="Ruiz-Duenas F.J."/>
            <person name="Martinez A.T."/>
            <person name="Grigoriev I.V."/>
            <person name="Riley R."/>
            <person name="Lipzen A."/>
            <person name="Berrin J.G."/>
            <person name="Master E.R."/>
            <person name="Rosso M.N."/>
        </authorList>
    </citation>
    <scope>NUCLEOTIDE SEQUENCE [LARGE SCALE GENOMIC DNA]</scope>
    <source>
        <strain evidence="1 2">BRFM310</strain>
    </source>
</reference>
<protein>
    <submittedName>
        <fullName evidence="1">Uncharacterized protein</fullName>
    </submittedName>
</protein>
<dbReference type="Proteomes" id="UP000193067">
    <property type="component" value="Unassembled WGS sequence"/>
</dbReference>
<gene>
    <name evidence="1" type="ORF">PYCCODRAFT_1011314</name>
</gene>
<organism evidence="1 2">
    <name type="scientific">Trametes coccinea (strain BRFM310)</name>
    <name type="common">Pycnoporus coccineus</name>
    <dbReference type="NCBI Taxonomy" id="1353009"/>
    <lineage>
        <taxon>Eukaryota</taxon>
        <taxon>Fungi</taxon>
        <taxon>Dikarya</taxon>
        <taxon>Basidiomycota</taxon>
        <taxon>Agaricomycotina</taxon>
        <taxon>Agaricomycetes</taxon>
        <taxon>Polyporales</taxon>
        <taxon>Polyporaceae</taxon>
        <taxon>Trametes</taxon>
    </lineage>
</organism>
<dbReference type="EMBL" id="KZ084140">
    <property type="protein sequence ID" value="OSC98231.1"/>
    <property type="molecule type" value="Genomic_DNA"/>
</dbReference>
<accession>A0A1Y2IEA3</accession>
<evidence type="ECO:0000313" key="1">
    <source>
        <dbReference type="EMBL" id="OSC98231.1"/>
    </source>
</evidence>
<proteinExistence type="predicted"/>
<sequence>MRMPRLSCRCLYQMMMTLLKGSLTAHSRFPHTDRDSTCTPDRLAANLCEYWHFPRQTVSARARSIHVACSLACQERRTSFWLARRLLGTASHRRPARGLLGQALDLVRALTVSDLQQNSLTLSGCSLPSVRETTISLGEQLSCELRVGGNLMDGVRVLGIRGAAPEAAGRTNGASPRGSSCSTMYLPHVVTNMHELAS</sequence>
<evidence type="ECO:0000313" key="2">
    <source>
        <dbReference type="Proteomes" id="UP000193067"/>
    </source>
</evidence>